<dbReference type="AlphaFoldDB" id="A0A2S2QYE8"/>
<dbReference type="PROSITE" id="PS50878">
    <property type="entry name" value="RT_POL"/>
    <property type="match status" value="1"/>
</dbReference>
<sequence length="178" mass="20734">MLRIGYFPNTWKIAIIISIHKPGKNKNSPSSYRQISLLPALSKILERIMLRKMKPYLKIIPLHQFGFKPLHSTCHQLQRISEIILKGFEKKEYTSTVFLDVAQAFDKVWHQGLLQKLAKINLPTYLYNIIRSFITNRSFQIRIGTDTSKIHPIKAEIPQVSVLRPILFNVFCHDIPKL</sequence>
<keyword evidence="2" id="KW-0695">RNA-directed DNA polymerase</keyword>
<reference evidence="2" key="1">
    <citation type="submission" date="2018-04" db="EMBL/GenBank/DDBJ databases">
        <title>Transcriptome assembly of Sipha flava.</title>
        <authorList>
            <person name="Scully E.D."/>
            <person name="Geib S.M."/>
            <person name="Palmer N.A."/>
            <person name="Koch K."/>
            <person name="Bradshaw J."/>
            <person name="Heng-Moss T."/>
            <person name="Sarath G."/>
        </authorList>
    </citation>
    <scope>NUCLEOTIDE SEQUENCE</scope>
</reference>
<dbReference type="CDD" id="cd01650">
    <property type="entry name" value="RT_nLTR_like"/>
    <property type="match status" value="1"/>
</dbReference>
<feature type="domain" description="Reverse transcriptase" evidence="1">
    <location>
        <begin position="1"/>
        <end position="178"/>
    </location>
</feature>
<dbReference type="Pfam" id="PF00078">
    <property type="entry name" value="RVT_1"/>
    <property type="match status" value="1"/>
</dbReference>
<accession>A0A2S2QYE8</accession>
<dbReference type="EMBL" id="GGMS01013327">
    <property type="protein sequence ID" value="MBY82530.1"/>
    <property type="molecule type" value="Transcribed_RNA"/>
</dbReference>
<dbReference type="InterPro" id="IPR043502">
    <property type="entry name" value="DNA/RNA_pol_sf"/>
</dbReference>
<keyword evidence="2" id="KW-0808">Transferase</keyword>
<dbReference type="PANTHER" id="PTHR19446">
    <property type="entry name" value="REVERSE TRANSCRIPTASES"/>
    <property type="match status" value="1"/>
</dbReference>
<proteinExistence type="predicted"/>
<gene>
    <name evidence="2" type="ORF">g.145372</name>
</gene>
<protein>
    <submittedName>
        <fullName evidence="2">Putative RNA-directed DNA polymerase</fullName>
    </submittedName>
</protein>
<organism evidence="2">
    <name type="scientific">Sipha flava</name>
    <name type="common">yellow sugarcane aphid</name>
    <dbReference type="NCBI Taxonomy" id="143950"/>
    <lineage>
        <taxon>Eukaryota</taxon>
        <taxon>Metazoa</taxon>
        <taxon>Ecdysozoa</taxon>
        <taxon>Arthropoda</taxon>
        <taxon>Hexapoda</taxon>
        <taxon>Insecta</taxon>
        <taxon>Pterygota</taxon>
        <taxon>Neoptera</taxon>
        <taxon>Paraneoptera</taxon>
        <taxon>Hemiptera</taxon>
        <taxon>Sternorrhyncha</taxon>
        <taxon>Aphidomorpha</taxon>
        <taxon>Aphidoidea</taxon>
        <taxon>Aphididae</taxon>
        <taxon>Sipha</taxon>
    </lineage>
</organism>
<dbReference type="InterPro" id="IPR000477">
    <property type="entry name" value="RT_dom"/>
</dbReference>
<evidence type="ECO:0000313" key="2">
    <source>
        <dbReference type="EMBL" id="MBY82530.1"/>
    </source>
</evidence>
<dbReference type="GO" id="GO:0003964">
    <property type="term" value="F:RNA-directed DNA polymerase activity"/>
    <property type="evidence" value="ECO:0007669"/>
    <property type="project" value="UniProtKB-KW"/>
</dbReference>
<name>A0A2S2QYE8_9HEMI</name>
<keyword evidence="2" id="KW-0548">Nucleotidyltransferase</keyword>
<evidence type="ECO:0000259" key="1">
    <source>
        <dbReference type="PROSITE" id="PS50878"/>
    </source>
</evidence>
<dbReference type="SUPFAM" id="SSF56672">
    <property type="entry name" value="DNA/RNA polymerases"/>
    <property type="match status" value="1"/>
</dbReference>